<evidence type="ECO:0000313" key="1">
    <source>
        <dbReference type="EMBL" id="KAI4870788.1"/>
    </source>
</evidence>
<reference evidence="1 2" key="1">
    <citation type="journal article" date="2022" name="New Phytol.">
        <title>Ecological generalism drives hyperdiversity of secondary metabolite gene clusters in xylarialean endophytes.</title>
        <authorList>
            <person name="Franco M.E.E."/>
            <person name="Wisecaver J.H."/>
            <person name="Arnold A.E."/>
            <person name="Ju Y.M."/>
            <person name="Slot J.C."/>
            <person name="Ahrendt S."/>
            <person name="Moore L.P."/>
            <person name="Eastman K.E."/>
            <person name="Scott K."/>
            <person name="Konkel Z."/>
            <person name="Mondo S.J."/>
            <person name="Kuo A."/>
            <person name="Hayes R.D."/>
            <person name="Haridas S."/>
            <person name="Andreopoulos B."/>
            <person name="Riley R."/>
            <person name="LaButti K."/>
            <person name="Pangilinan J."/>
            <person name="Lipzen A."/>
            <person name="Amirebrahimi M."/>
            <person name="Yan J."/>
            <person name="Adam C."/>
            <person name="Keymanesh K."/>
            <person name="Ng V."/>
            <person name="Louie K."/>
            <person name="Northen T."/>
            <person name="Drula E."/>
            <person name="Henrissat B."/>
            <person name="Hsieh H.M."/>
            <person name="Youens-Clark K."/>
            <person name="Lutzoni F."/>
            <person name="Miadlikowska J."/>
            <person name="Eastwood D.C."/>
            <person name="Hamelin R.C."/>
            <person name="Grigoriev I.V."/>
            <person name="U'Ren J.M."/>
        </authorList>
    </citation>
    <scope>NUCLEOTIDE SEQUENCE [LARGE SCALE GENOMIC DNA]</scope>
    <source>
        <strain evidence="1 2">CBS 119005</strain>
    </source>
</reference>
<protein>
    <submittedName>
        <fullName evidence="1">Uncharacterized protein</fullName>
    </submittedName>
</protein>
<proteinExistence type="predicted"/>
<gene>
    <name evidence="1" type="ORF">F4820DRAFT_401939</name>
</gene>
<comment type="caution">
    <text evidence="1">The sequence shown here is derived from an EMBL/GenBank/DDBJ whole genome shotgun (WGS) entry which is preliminary data.</text>
</comment>
<dbReference type="EMBL" id="MU393422">
    <property type="protein sequence ID" value="KAI4870788.1"/>
    <property type="molecule type" value="Genomic_DNA"/>
</dbReference>
<sequence length="544" mass="61415">MKRKATDEIEDLNAPQARRSRVEANGFTQGDVDYEPDVDHDDSDDESHHASTSSTAPAHNTPLTPRSPAHKFPSDFKTIKCTHPGCTKTFNRPARLAAHVRSHTNERPYKCVIVGCDKDYMEEKHLRQHMKGSHSGERDHVCPQPGCGKSFTTATRMRRHQAVHEGQERFRCRDFPPCNQSFRKHQTLQRHIRSEHLHVSAFPCDFKDGETGAACGAGFDTSGALRKHQERDHGEINFWCDECGTQQDGRNDDQQHRVGFTTMALLQAHIKATHFSCMFCSLRFHGRSNLEEHIESEHTNPKSVEERKTIACTWPGCTKTFTKTSNMNVHVRSFHEGIRFVCGEVDLSGTEDLKLWKQSDGCGESFVTKANLENHIRYVHLELERPEQAQDANKPKPKSRAPLTTLEELTVRKDAYRTLPCTIPGCIEKFAHRGELETHLQSQHIIEQALMEQVGPANDPVLSEPMAFDDMMQQMTNLDDYNGGGGEFWVGADDTGGMGTPATGRVHDDDEWRRDEAEMRRLIPDPPYDLTGLVDPALGGALFQ</sequence>
<keyword evidence="2" id="KW-1185">Reference proteome</keyword>
<dbReference type="Proteomes" id="UP001497700">
    <property type="component" value="Unassembled WGS sequence"/>
</dbReference>
<organism evidence="1 2">
    <name type="scientific">Hypoxylon rubiginosum</name>
    <dbReference type="NCBI Taxonomy" id="110542"/>
    <lineage>
        <taxon>Eukaryota</taxon>
        <taxon>Fungi</taxon>
        <taxon>Dikarya</taxon>
        <taxon>Ascomycota</taxon>
        <taxon>Pezizomycotina</taxon>
        <taxon>Sordariomycetes</taxon>
        <taxon>Xylariomycetidae</taxon>
        <taxon>Xylariales</taxon>
        <taxon>Hypoxylaceae</taxon>
        <taxon>Hypoxylon</taxon>
    </lineage>
</organism>
<accession>A0ACB9ZGJ5</accession>
<name>A0ACB9ZGJ5_9PEZI</name>
<evidence type="ECO:0000313" key="2">
    <source>
        <dbReference type="Proteomes" id="UP001497700"/>
    </source>
</evidence>